<gene>
    <name evidence="1" type="ORF">S12H4_14817</name>
</gene>
<reference evidence="1" key="1">
    <citation type="journal article" date="2014" name="Front. Microbiol.">
        <title>High frequency of phylogenetically diverse reductive dehalogenase-homologous genes in deep subseafloor sedimentary metagenomes.</title>
        <authorList>
            <person name="Kawai M."/>
            <person name="Futagami T."/>
            <person name="Toyoda A."/>
            <person name="Takaki Y."/>
            <person name="Nishi S."/>
            <person name="Hori S."/>
            <person name="Arai W."/>
            <person name="Tsubouchi T."/>
            <person name="Morono Y."/>
            <person name="Uchiyama I."/>
            <person name="Ito T."/>
            <person name="Fujiyama A."/>
            <person name="Inagaki F."/>
            <person name="Takami H."/>
        </authorList>
    </citation>
    <scope>NUCLEOTIDE SEQUENCE</scope>
    <source>
        <strain evidence="1">Expedition CK06-06</strain>
    </source>
</reference>
<dbReference type="EMBL" id="BARW01007079">
    <property type="protein sequence ID" value="GAI84423.1"/>
    <property type="molecule type" value="Genomic_DNA"/>
</dbReference>
<accession>X1RUR8</accession>
<comment type="caution">
    <text evidence="1">The sequence shown here is derived from an EMBL/GenBank/DDBJ whole genome shotgun (WGS) entry which is preliminary data.</text>
</comment>
<proteinExistence type="predicted"/>
<organism evidence="1">
    <name type="scientific">marine sediment metagenome</name>
    <dbReference type="NCBI Taxonomy" id="412755"/>
    <lineage>
        <taxon>unclassified sequences</taxon>
        <taxon>metagenomes</taxon>
        <taxon>ecological metagenomes</taxon>
    </lineage>
</organism>
<protein>
    <submittedName>
        <fullName evidence="1">Uncharacterized protein</fullName>
    </submittedName>
</protein>
<name>X1RUR8_9ZZZZ</name>
<evidence type="ECO:0000313" key="1">
    <source>
        <dbReference type="EMBL" id="GAI84423.1"/>
    </source>
</evidence>
<dbReference type="AlphaFoldDB" id="X1RUR8"/>
<sequence length="137" mass="15344">MDISKAKKVFELSKDNKKILVTLWEGDQISSCVTEEPPPTSTLEFPPPVAKQYCETCQCDDKTCQEWIDHLKGKGYQATEVKLGELELEESLPKFLEEREVSVKEHPVVETEVIEHADVGTVEAVPESPGELQSGEQ</sequence>